<feature type="region of interest" description="Disordered" evidence="1">
    <location>
        <begin position="161"/>
        <end position="227"/>
    </location>
</feature>
<sequence length="227" mass="25432">KTLSAPFSELRIIIIMVVFCLILAGMCLTFIISCIKKLIRDHHIIQEHIRQSREQQLNELGKQEELEKKHSKVGSSHSNSTQSSDSQRFAAANAIMADTSCYVPGGDILPILIRSEHGLSPNGDIYGQNGDGTQLEMCDTACQTRESLFFAHEYNSEHSSPVHSITSHSKPSPPAPFSTFGYKKENKYRAEARIEMERVDPKPHPDDKRRPYSVQTTKSAPDVIVTH</sequence>
<keyword evidence="2" id="KW-0812">Transmembrane</keyword>
<comment type="caution">
    <text evidence="3">The sequence shown here is derived from an EMBL/GenBank/DDBJ whole genome shotgun (WGS) entry which is preliminary data.</text>
</comment>
<dbReference type="AlphaFoldDB" id="A0A8K0DG75"/>
<keyword evidence="2" id="KW-0472">Membrane</keyword>
<reference evidence="3" key="1">
    <citation type="submission" date="2019-08" db="EMBL/GenBank/DDBJ databases">
        <title>The genome of the North American firefly Photinus pyralis.</title>
        <authorList>
            <consortium name="Photinus pyralis genome working group"/>
            <person name="Fallon T.R."/>
            <person name="Sander Lower S.E."/>
            <person name="Weng J.-K."/>
        </authorList>
    </citation>
    <scope>NUCLEOTIDE SEQUENCE</scope>
    <source>
        <strain evidence="3">TRF0915ILg1</strain>
        <tissue evidence="3">Whole body</tissue>
    </source>
</reference>
<proteinExistence type="predicted"/>
<evidence type="ECO:0000256" key="1">
    <source>
        <dbReference type="SAM" id="MobiDB-lite"/>
    </source>
</evidence>
<protein>
    <submittedName>
        <fullName evidence="3">Uncharacterized protein</fullName>
    </submittedName>
</protein>
<feature type="non-terminal residue" evidence="3">
    <location>
        <position position="1"/>
    </location>
</feature>
<gene>
    <name evidence="3" type="ORF">ILUMI_00471</name>
</gene>
<feature type="compositionally biased region" description="Basic and acidic residues" evidence="1">
    <location>
        <begin position="182"/>
        <end position="210"/>
    </location>
</feature>
<keyword evidence="2" id="KW-1133">Transmembrane helix</keyword>
<dbReference type="OrthoDB" id="9971251at2759"/>
<feature type="transmembrane region" description="Helical" evidence="2">
    <location>
        <begin position="12"/>
        <end position="35"/>
    </location>
</feature>
<dbReference type="Proteomes" id="UP000801492">
    <property type="component" value="Unassembled WGS sequence"/>
</dbReference>
<dbReference type="EMBL" id="VTPC01000460">
    <property type="protein sequence ID" value="KAF2905705.1"/>
    <property type="molecule type" value="Genomic_DNA"/>
</dbReference>
<accession>A0A8K0DG75</accession>
<evidence type="ECO:0000313" key="3">
    <source>
        <dbReference type="EMBL" id="KAF2905705.1"/>
    </source>
</evidence>
<evidence type="ECO:0000313" key="4">
    <source>
        <dbReference type="Proteomes" id="UP000801492"/>
    </source>
</evidence>
<evidence type="ECO:0000256" key="2">
    <source>
        <dbReference type="SAM" id="Phobius"/>
    </source>
</evidence>
<keyword evidence="4" id="KW-1185">Reference proteome</keyword>
<feature type="compositionally biased region" description="Polar residues" evidence="1">
    <location>
        <begin position="161"/>
        <end position="170"/>
    </location>
</feature>
<name>A0A8K0DG75_IGNLU</name>
<feature type="compositionally biased region" description="Low complexity" evidence="1">
    <location>
        <begin position="75"/>
        <end position="85"/>
    </location>
</feature>
<organism evidence="3 4">
    <name type="scientific">Ignelater luminosus</name>
    <name type="common">Cucubano</name>
    <name type="synonym">Pyrophorus luminosus</name>
    <dbReference type="NCBI Taxonomy" id="2038154"/>
    <lineage>
        <taxon>Eukaryota</taxon>
        <taxon>Metazoa</taxon>
        <taxon>Ecdysozoa</taxon>
        <taxon>Arthropoda</taxon>
        <taxon>Hexapoda</taxon>
        <taxon>Insecta</taxon>
        <taxon>Pterygota</taxon>
        <taxon>Neoptera</taxon>
        <taxon>Endopterygota</taxon>
        <taxon>Coleoptera</taxon>
        <taxon>Polyphaga</taxon>
        <taxon>Elateriformia</taxon>
        <taxon>Elateroidea</taxon>
        <taxon>Elateridae</taxon>
        <taxon>Agrypninae</taxon>
        <taxon>Pyrophorini</taxon>
        <taxon>Ignelater</taxon>
    </lineage>
</organism>
<feature type="region of interest" description="Disordered" evidence="1">
    <location>
        <begin position="62"/>
        <end position="85"/>
    </location>
</feature>